<accession>A0A3R9P2C3</accession>
<feature type="transmembrane region" description="Helical" evidence="2">
    <location>
        <begin position="81"/>
        <end position="96"/>
    </location>
</feature>
<feature type="transmembrane region" description="Helical" evidence="2">
    <location>
        <begin position="57"/>
        <end position="75"/>
    </location>
</feature>
<feature type="transmembrane region" description="Helical" evidence="2">
    <location>
        <begin position="7"/>
        <end position="26"/>
    </location>
</feature>
<dbReference type="Proteomes" id="UP000275076">
    <property type="component" value="Unassembled WGS sequence"/>
</dbReference>
<dbReference type="OrthoDB" id="2351415at2"/>
<evidence type="ECO:0000256" key="2">
    <source>
        <dbReference type="SAM" id="Phobius"/>
    </source>
</evidence>
<gene>
    <name evidence="4" type="ORF">D7Z54_30820</name>
</gene>
<protein>
    <recommendedName>
        <fullName evidence="3">LiaF transmembrane domain-containing protein</fullName>
    </recommendedName>
</protein>
<organism evidence="4 5">
    <name type="scientific">Salibacterium salarium</name>
    <dbReference type="NCBI Taxonomy" id="284579"/>
    <lineage>
        <taxon>Bacteria</taxon>
        <taxon>Bacillati</taxon>
        <taxon>Bacillota</taxon>
        <taxon>Bacilli</taxon>
        <taxon>Bacillales</taxon>
        <taxon>Bacillaceae</taxon>
    </lineage>
</organism>
<dbReference type="InterPro" id="IPR054331">
    <property type="entry name" value="LiaF_TM"/>
</dbReference>
<dbReference type="EMBL" id="RBVX01000063">
    <property type="protein sequence ID" value="RSL29511.1"/>
    <property type="molecule type" value="Genomic_DNA"/>
</dbReference>
<keyword evidence="2" id="KW-0472">Membrane</keyword>
<reference evidence="4 5" key="1">
    <citation type="submission" date="2018-10" db="EMBL/GenBank/DDBJ databases">
        <title>Draft genome sequence of Bacillus salarius IM0101, isolated from a hypersaline soil in Inner Mongolia, China.</title>
        <authorList>
            <person name="Yamprayoonswat W."/>
            <person name="Boonvisut S."/>
            <person name="Jumpathong W."/>
            <person name="Sittihan S."/>
            <person name="Ruangsuj P."/>
            <person name="Wanthongcharoen S."/>
            <person name="Thongpramul N."/>
            <person name="Pimmason S."/>
            <person name="Yu B."/>
            <person name="Yasawong M."/>
        </authorList>
    </citation>
    <scope>NUCLEOTIDE SEQUENCE [LARGE SCALE GENOMIC DNA]</scope>
    <source>
        <strain evidence="4 5">IM0101</strain>
    </source>
</reference>
<sequence>MMRNSGNFILGFIIVVFGLDLLLNAFDTGIHVNIGVYIWPLIAALISYHFYKNGNKWFSLLFLAFCILSLGNTILDFDLSGILFALVLLYFGFKLMKRQSFSKEIDIDKDLPPVSQETTPHKEDKHITEASINKKK</sequence>
<keyword evidence="2" id="KW-1133">Transmembrane helix</keyword>
<dbReference type="Pfam" id="PF22570">
    <property type="entry name" value="LiaF-TM"/>
    <property type="match status" value="1"/>
</dbReference>
<feature type="transmembrane region" description="Helical" evidence="2">
    <location>
        <begin position="32"/>
        <end position="50"/>
    </location>
</feature>
<evidence type="ECO:0000313" key="5">
    <source>
        <dbReference type="Proteomes" id="UP000275076"/>
    </source>
</evidence>
<feature type="domain" description="LiaF transmembrane" evidence="3">
    <location>
        <begin position="9"/>
        <end position="102"/>
    </location>
</feature>
<evidence type="ECO:0000256" key="1">
    <source>
        <dbReference type="SAM" id="MobiDB-lite"/>
    </source>
</evidence>
<proteinExistence type="predicted"/>
<dbReference type="AlphaFoldDB" id="A0A3R9P2C3"/>
<dbReference type="RefSeq" id="WP_125562385.1">
    <property type="nucleotide sequence ID" value="NZ_RBVX01000063.1"/>
</dbReference>
<evidence type="ECO:0000259" key="3">
    <source>
        <dbReference type="Pfam" id="PF22570"/>
    </source>
</evidence>
<keyword evidence="5" id="KW-1185">Reference proteome</keyword>
<name>A0A3R9P2C3_9BACI</name>
<feature type="region of interest" description="Disordered" evidence="1">
    <location>
        <begin position="111"/>
        <end position="136"/>
    </location>
</feature>
<feature type="compositionally biased region" description="Basic and acidic residues" evidence="1">
    <location>
        <begin position="119"/>
        <end position="128"/>
    </location>
</feature>
<keyword evidence="2" id="KW-0812">Transmembrane</keyword>
<evidence type="ECO:0000313" key="4">
    <source>
        <dbReference type="EMBL" id="RSL29511.1"/>
    </source>
</evidence>
<comment type="caution">
    <text evidence="4">The sequence shown here is derived from an EMBL/GenBank/DDBJ whole genome shotgun (WGS) entry which is preliminary data.</text>
</comment>